<comment type="caution">
    <text evidence="2">The sequence shown here is derived from an EMBL/GenBank/DDBJ whole genome shotgun (WGS) entry which is preliminary data.</text>
</comment>
<evidence type="ECO:0000313" key="2">
    <source>
        <dbReference type="EMBL" id="TAA75286.1"/>
    </source>
</evidence>
<keyword evidence="1" id="KW-0812">Transmembrane</keyword>
<feature type="transmembrane region" description="Helical" evidence="1">
    <location>
        <begin position="15"/>
        <end position="36"/>
    </location>
</feature>
<name>A0A521G2N4_9BACT</name>
<protein>
    <submittedName>
        <fullName evidence="2">Uncharacterized protein</fullName>
    </submittedName>
</protein>
<reference evidence="2" key="1">
    <citation type="submission" date="2017-07" db="EMBL/GenBank/DDBJ databases">
        <title>The cable genome - Insights into the physiology and evolution of filamentous bacteria capable of sulfide oxidation via long distance electron transfer.</title>
        <authorList>
            <person name="Thorup C."/>
            <person name="Bjerg J.T."/>
            <person name="Schreiber L."/>
            <person name="Nielsen L.P."/>
            <person name="Kjeldsen K.U."/>
            <person name="Boesen T."/>
            <person name="Boggild A."/>
            <person name="Meysman F."/>
            <person name="Geelhoed J."/>
            <person name="Schramm A."/>
        </authorList>
    </citation>
    <scope>NUCLEOTIDE SEQUENCE [LARGE SCALE GENOMIC DNA]</scope>
    <source>
        <strain evidence="2">GS</strain>
    </source>
</reference>
<keyword evidence="1" id="KW-0472">Membrane</keyword>
<sequence>MPFENLLNISVKKDWVDYLAALLTPTIAVAGLYIAFNQRRIEEARLRHELFERRYKQFDAVVKFALSTMSLSIEADEECECRPFEASNELRDEIAGIKFIFSPDIDEYVNTHIVKLHIEIQHLRAERNRMEPREERLKNAKRQTEFKNNLRKNLEIFHEKTLKYMQLQQPSLSARERLKKLAALFEKIKNAAD</sequence>
<dbReference type="EMBL" id="NQJD01000008">
    <property type="protein sequence ID" value="TAA75286.1"/>
    <property type="molecule type" value="Genomic_DNA"/>
</dbReference>
<gene>
    <name evidence="2" type="ORF">CDV28_10825</name>
</gene>
<organism evidence="2 3">
    <name type="scientific">Candidatus Electronema aureum</name>
    <dbReference type="NCBI Taxonomy" id="2005002"/>
    <lineage>
        <taxon>Bacteria</taxon>
        <taxon>Pseudomonadati</taxon>
        <taxon>Thermodesulfobacteriota</taxon>
        <taxon>Desulfobulbia</taxon>
        <taxon>Desulfobulbales</taxon>
        <taxon>Desulfobulbaceae</taxon>
        <taxon>Candidatus Electronema</taxon>
    </lineage>
</organism>
<proteinExistence type="predicted"/>
<evidence type="ECO:0000256" key="1">
    <source>
        <dbReference type="SAM" id="Phobius"/>
    </source>
</evidence>
<keyword evidence="3" id="KW-1185">Reference proteome</keyword>
<evidence type="ECO:0000313" key="3">
    <source>
        <dbReference type="Proteomes" id="UP000316238"/>
    </source>
</evidence>
<accession>A0A521G2N4</accession>
<keyword evidence="1" id="KW-1133">Transmembrane helix</keyword>
<dbReference type="AlphaFoldDB" id="A0A521G2N4"/>
<dbReference type="Proteomes" id="UP000316238">
    <property type="component" value="Unassembled WGS sequence"/>
</dbReference>